<dbReference type="EMBL" id="JBHTHU010000021">
    <property type="protein sequence ID" value="MFD0751763.1"/>
    <property type="molecule type" value="Genomic_DNA"/>
</dbReference>
<feature type="transmembrane region" description="Helical" evidence="1">
    <location>
        <begin position="222"/>
        <end position="240"/>
    </location>
</feature>
<feature type="transmembrane region" description="Helical" evidence="1">
    <location>
        <begin position="105"/>
        <end position="122"/>
    </location>
</feature>
<evidence type="ECO:0000256" key="1">
    <source>
        <dbReference type="SAM" id="Phobius"/>
    </source>
</evidence>
<evidence type="ECO:0000313" key="3">
    <source>
        <dbReference type="Proteomes" id="UP001596958"/>
    </source>
</evidence>
<gene>
    <name evidence="2" type="ORF">ACFQZS_16545</name>
</gene>
<sequence>MSIRQRVAAQKYIYAGSVLLGLAFIGTGLQHFIYLQFVATLVPAYMPVKILWAGLTGAAMILAGVSFLIRRRTTLAAMLLSLMMLGFILLIHIPKLISAPHEINNWIRAMQDLAILGTALMLTSTKTFNKAGIALYALPLILLGVAHFMHPALITPKVPAYLPAASIIDYFVGAAMTGLGVCIVARRYALVCALAMGALLLVFALLYSVPTLAANIKDGGEWTTLLLALAVAGGGFVAAGKVGK</sequence>
<proteinExistence type="predicted"/>
<feature type="transmembrane region" description="Helical" evidence="1">
    <location>
        <begin position="160"/>
        <end position="181"/>
    </location>
</feature>
<feature type="transmembrane region" description="Helical" evidence="1">
    <location>
        <begin position="50"/>
        <end position="68"/>
    </location>
</feature>
<feature type="transmembrane region" description="Helical" evidence="1">
    <location>
        <begin position="134"/>
        <end position="154"/>
    </location>
</feature>
<keyword evidence="1" id="KW-0812">Transmembrane</keyword>
<reference evidence="3" key="1">
    <citation type="journal article" date="2019" name="Int. J. Syst. Evol. Microbiol.">
        <title>The Global Catalogue of Microorganisms (GCM) 10K type strain sequencing project: providing services to taxonomists for standard genome sequencing and annotation.</title>
        <authorList>
            <consortium name="The Broad Institute Genomics Platform"/>
            <consortium name="The Broad Institute Genome Sequencing Center for Infectious Disease"/>
            <person name="Wu L."/>
            <person name="Ma J."/>
        </authorList>
    </citation>
    <scope>NUCLEOTIDE SEQUENCE [LARGE SCALE GENOMIC DNA]</scope>
    <source>
        <strain evidence="3">CCUG 63418</strain>
    </source>
</reference>
<evidence type="ECO:0000313" key="2">
    <source>
        <dbReference type="EMBL" id="MFD0751763.1"/>
    </source>
</evidence>
<keyword evidence="3" id="KW-1185">Reference proteome</keyword>
<keyword evidence="1" id="KW-1133">Transmembrane helix</keyword>
<dbReference type="Proteomes" id="UP001596958">
    <property type="component" value="Unassembled WGS sequence"/>
</dbReference>
<feature type="transmembrane region" description="Helical" evidence="1">
    <location>
        <begin position="12"/>
        <end position="38"/>
    </location>
</feature>
<dbReference type="RefSeq" id="WP_377102055.1">
    <property type="nucleotide sequence ID" value="NZ_JBHTHU010000021.1"/>
</dbReference>
<protein>
    <recommendedName>
        <fullName evidence="4">DoxX-like family protein</fullName>
    </recommendedName>
</protein>
<feature type="transmembrane region" description="Helical" evidence="1">
    <location>
        <begin position="75"/>
        <end position="93"/>
    </location>
</feature>
<name>A0ABW2YZ53_9SPHI</name>
<dbReference type="PANTHER" id="PTHR36974">
    <property type="entry name" value="MEMBRANE PROTEIN-RELATED"/>
    <property type="match status" value="1"/>
</dbReference>
<keyword evidence="1" id="KW-0472">Membrane</keyword>
<accession>A0ABW2YZ53</accession>
<organism evidence="2 3">
    <name type="scientific">Mucilaginibacter calamicampi</name>
    <dbReference type="NCBI Taxonomy" id="1302352"/>
    <lineage>
        <taxon>Bacteria</taxon>
        <taxon>Pseudomonadati</taxon>
        <taxon>Bacteroidota</taxon>
        <taxon>Sphingobacteriia</taxon>
        <taxon>Sphingobacteriales</taxon>
        <taxon>Sphingobacteriaceae</taxon>
        <taxon>Mucilaginibacter</taxon>
    </lineage>
</organism>
<dbReference type="PANTHER" id="PTHR36974:SF1">
    <property type="entry name" value="DOXX FAMILY MEMBRANE PROTEIN"/>
    <property type="match status" value="1"/>
</dbReference>
<feature type="transmembrane region" description="Helical" evidence="1">
    <location>
        <begin position="188"/>
        <end position="210"/>
    </location>
</feature>
<comment type="caution">
    <text evidence="2">The sequence shown here is derived from an EMBL/GenBank/DDBJ whole genome shotgun (WGS) entry which is preliminary data.</text>
</comment>
<evidence type="ECO:0008006" key="4">
    <source>
        <dbReference type="Google" id="ProtNLM"/>
    </source>
</evidence>